<dbReference type="GO" id="GO:0004061">
    <property type="term" value="F:arylformamidase activity"/>
    <property type="evidence" value="ECO:0007669"/>
    <property type="project" value="InterPro"/>
</dbReference>
<organism evidence="1 2">
    <name type="scientific">Mangrovimonas spongiae</name>
    <dbReference type="NCBI Taxonomy" id="2494697"/>
    <lineage>
        <taxon>Bacteria</taxon>
        <taxon>Pseudomonadati</taxon>
        <taxon>Bacteroidota</taxon>
        <taxon>Flavobacteriia</taxon>
        <taxon>Flavobacteriales</taxon>
        <taxon>Flavobacteriaceae</taxon>
        <taxon>Mangrovimonas</taxon>
    </lineage>
</organism>
<name>A0A428K648_9FLAO</name>
<accession>A0A428K648</accession>
<dbReference type="Proteomes" id="UP000270620">
    <property type="component" value="Unassembled WGS sequence"/>
</dbReference>
<reference evidence="1 2" key="1">
    <citation type="submission" date="2018-12" db="EMBL/GenBank/DDBJ databases">
        <title>Mangrovimonas spongiae sp. nov., a novel member of the genus Mangrovimonas isolated from marine sponge.</title>
        <authorList>
            <person name="Zhuang L."/>
            <person name="Luo L."/>
        </authorList>
    </citation>
    <scope>NUCLEOTIDE SEQUENCE [LARGE SCALE GENOMIC DNA]</scope>
    <source>
        <strain evidence="1 2">HN-E26</strain>
    </source>
</reference>
<dbReference type="GO" id="GO:0019441">
    <property type="term" value="P:L-tryptophan catabolic process to kynurenine"/>
    <property type="evidence" value="ECO:0007669"/>
    <property type="project" value="InterPro"/>
</dbReference>
<dbReference type="RefSeq" id="WP_125466867.1">
    <property type="nucleotide sequence ID" value="NZ_RWBG01000001.1"/>
</dbReference>
<dbReference type="InterPro" id="IPR037175">
    <property type="entry name" value="KFase_sf"/>
</dbReference>
<keyword evidence="2" id="KW-1185">Reference proteome</keyword>
<proteinExistence type="predicted"/>
<dbReference type="EMBL" id="RWBG01000001">
    <property type="protein sequence ID" value="RSK41876.1"/>
    <property type="molecule type" value="Genomic_DNA"/>
</dbReference>
<comment type="caution">
    <text evidence="1">The sequence shown here is derived from an EMBL/GenBank/DDBJ whole genome shotgun (WGS) entry which is preliminary data.</text>
</comment>
<dbReference type="AlphaFoldDB" id="A0A428K648"/>
<protein>
    <submittedName>
        <fullName evidence="1">Cyclase family protein</fullName>
    </submittedName>
</protein>
<dbReference type="Pfam" id="PF04199">
    <property type="entry name" value="Cyclase"/>
    <property type="match status" value="1"/>
</dbReference>
<evidence type="ECO:0000313" key="1">
    <source>
        <dbReference type="EMBL" id="RSK41876.1"/>
    </source>
</evidence>
<dbReference type="InterPro" id="IPR007325">
    <property type="entry name" value="KFase/CYL"/>
</dbReference>
<dbReference type="Gene3D" id="3.50.30.50">
    <property type="entry name" value="Putative cyclase"/>
    <property type="match status" value="1"/>
</dbReference>
<gene>
    <name evidence="1" type="ORF">EJA19_03075</name>
</gene>
<dbReference type="OrthoDB" id="9814192at2"/>
<sequence length="248" mass="27838">MKATIQYNSRKLQIDLAKPLDISIPVKAPNAVKAWYVQDPKIAPVVMDKWVGSVKEGASVNFNTITFNPHSHGTHTECVGHITKKNESINKSLKKFFVLAEVVTVAPEKKEGDFVISKKQVQFALGNKKRDAIIIRTIPNTTEKLSKEYSNTNPTYLLPEVAVYLREKGIKHLLVDLPSVDKEKDDGKLMSHKAFWNVDGKIRKDATITELVFVPNKVTDGEYFLDLQVAPIENDAAPSRPVLYQIID</sequence>
<dbReference type="SUPFAM" id="SSF102198">
    <property type="entry name" value="Putative cyclase"/>
    <property type="match status" value="1"/>
</dbReference>
<evidence type="ECO:0000313" key="2">
    <source>
        <dbReference type="Proteomes" id="UP000270620"/>
    </source>
</evidence>